<dbReference type="EMBL" id="UYRT01099285">
    <property type="protein sequence ID" value="VDN42089.1"/>
    <property type="molecule type" value="Genomic_DNA"/>
</dbReference>
<name>A0A183ESE2_9BILA</name>
<evidence type="ECO:0000259" key="1">
    <source>
        <dbReference type="Pfam" id="PF07717"/>
    </source>
</evidence>
<accession>A0A183ESE2</accession>
<organism evidence="4">
    <name type="scientific">Gongylonema pulchrum</name>
    <dbReference type="NCBI Taxonomy" id="637853"/>
    <lineage>
        <taxon>Eukaryota</taxon>
        <taxon>Metazoa</taxon>
        <taxon>Ecdysozoa</taxon>
        <taxon>Nematoda</taxon>
        <taxon>Chromadorea</taxon>
        <taxon>Rhabditida</taxon>
        <taxon>Spirurina</taxon>
        <taxon>Spiruromorpha</taxon>
        <taxon>Spiruroidea</taxon>
        <taxon>Gongylonematidae</taxon>
        <taxon>Gongylonema</taxon>
    </lineage>
</organism>
<dbReference type="InterPro" id="IPR011709">
    <property type="entry name" value="DEAD-box_helicase_OB_fold"/>
</dbReference>
<evidence type="ECO:0000313" key="3">
    <source>
        <dbReference type="Proteomes" id="UP000271098"/>
    </source>
</evidence>
<dbReference type="Pfam" id="PF07717">
    <property type="entry name" value="OB_NTP_bind"/>
    <property type="match status" value="1"/>
</dbReference>
<dbReference type="Proteomes" id="UP000271098">
    <property type="component" value="Unassembled WGS sequence"/>
</dbReference>
<gene>
    <name evidence="2" type="ORF">GPUH_LOCUS23883</name>
</gene>
<proteinExistence type="predicted"/>
<evidence type="ECO:0000313" key="4">
    <source>
        <dbReference type="WBParaSite" id="GPUH_0002391301-mRNA-1"/>
    </source>
</evidence>
<reference evidence="2 3" key="2">
    <citation type="submission" date="2018-11" db="EMBL/GenBank/DDBJ databases">
        <authorList>
            <consortium name="Pathogen Informatics"/>
        </authorList>
    </citation>
    <scope>NUCLEOTIDE SEQUENCE [LARGE SCALE GENOMIC DNA]</scope>
</reference>
<dbReference type="OrthoDB" id="10253254at2759"/>
<dbReference type="AlphaFoldDB" id="A0A183ESE2"/>
<sequence length="90" mass="10589">MEWCTVNYVQQRVLNTVFNIRKQLREICSKKSMGLFMNACEYDKSLGRYRLLISPHTSLKIHPSSCLAREDRPTAFVFTELVQTNELYAR</sequence>
<reference evidence="4" key="1">
    <citation type="submission" date="2016-06" db="UniProtKB">
        <authorList>
            <consortium name="WormBaseParasite"/>
        </authorList>
    </citation>
    <scope>IDENTIFICATION</scope>
</reference>
<keyword evidence="3" id="KW-1185">Reference proteome</keyword>
<protein>
    <submittedName>
        <fullName evidence="4">OB_NTP_bind domain-containing protein</fullName>
    </submittedName>
</protein>
<dbReference type="WBParaSite" id="GPUH_0002391301-mRNA-1">
    <property type="protein sequence ID" value="GPUH_0002391301-mRNA-1"/>
    <property type="gene ID" value="GPUH_0002391301"/>
</dbReference>
<feature type="domain" description="DEAD-box helicase OB fold" evidence="1">
    <location>
        <begin position="33"/>
        <end position="90"/>
    </location>
</feature>
<evidence type="ECO:0000313" key="2">
    <source>
        <dbReference type="EMBL" id="VDN42089.1"/>
    </source>
</evidence>